<proteinExistence type="inferred from homology"/>
<protein>
    <recommendedName>
        <fullName evidence="5">Macoilin</fullName>
    </recommendedName>
    <alternativeName>
        <fullName evidence="13">Transmembrane protein 57</fullName>
    </alternativeName>
</protein>
<evidence type="ECO:0000256" key="7">
    <source>
        <dbReference type="ARBA" id="ARBA00022692"/>
    </source>
</evidence>
<feature type="region of interest" description="Disordered" evidence="15">
    <location>
        <begin position="594"/>
        <end position="656"/>
    </location>
</feature>
<gene>
    <name evidence="17" type="ORF">BRAFLDRAFT_89952</name>
</gene>
<evidence type="ECO:0000256" key="1">
    <source>
        <dbReference type="ARBA" id="ARBA00003440"/>
    </source>
</evidence>
<evidence type="ECO:0000256" key="5">
    <source>
        <dbReference type="ARBA" id="ARBA00021882"/>
    </source>
</evidence>
<evidence type="ECO:0000256" key="15">
    <source>
        <dbReference type="SAM" id="MobiDB-lite"/>
    </source>
</evidence>
<name>C3XS64_BRAFL</name>
<dbReference type="GO" id="GO:0023041">
    <property type="term" value="P:neuronal signal transduction"/>
    <property type="evidence" value="ECO:0007669"/>
    <property type="project" value="InterPro"/>
</dbReference>
<evidence type="ECO:0000256" key="16">
    <source>
        <dbReference type="SAM" id="Phobius"/>
    </source>
</evidence>
<dbReference type="PANTHER" id="PTHR47464">
    <property type="entry name" value="MACOILIN"/>
    <property type="match status" value="1"/>
</dbReference>
<dbReference type="eggNOG" id="KOG1821">
    <property type="taxonomic scope" value="Eukaryota"/>
</dbReference>
<evidence type="ECO:0000256" key="14">
    <source>
        <dbReference type="SAM" id="Coils"/>
    </source>
</evidence>
<evidence type="ECO:0000256" key="9">
    <source>
        <dbReference type="ARBA" id="ARBA00022989"/>
    </source>
</evidence>
<keyword evidence="14" id="KW-0175">Coiled coil</keyword>
<dbReference type="GO" id="GO:0030867">
    <property type="term" value="C:rough endoplasmic reticulum membrane"/>
    <property type="evidence" value="ECO:0007669"/>
    <property type="project" value="UniProtKB-SubCell"/>
</dbReference>
<feature type="coiled-coil region" evidence="14">
    <location>
        <begin position="338"/>
        <end position="504"/>
    </location>
</feature>
<evidence type="ECO:0000256" key="3">
    <source>
        <dbReference type="ARBA" id="ARBA00004269"/>
    </source>
</evidence>
<evidence type="ECO:0000256" key="10">
    <source>
        <dbReference type="ARBA" id="ARBA00023136"/>
    </source>
</evidence>
<evidence type="ECO:0000256" key="2">
    <source>
        <dbReference type="ARBA" id="ARBA00004232"/>
    </source>
</evidence>
<evidence type="ECO:0000256" key="6">
    <source>
        <dbReference type="ARBA" id="ARBA00022553"/>
    </source>
</evidence>
<comment type="subcellular location">
    <subcellularLocation>
        <location evidence="2">Nucleus membrane</location>
        <topology evidence="2">Multi-pass membrane protein</topology>
    </subcellularLocation>
    <subcellularLocation>
        <location evidence="3">Rough endoplasmic reticulum membrane</location>
        <topology evidence="3">Multi-pass membrane protein</topology>
    </subcellularLocation>
</comment>
<feature type="compositionally biased region" description="Polar residues" evidence="15">
    <location>
        <begin position="286"/>
        <end position="297"/>
    </location>
</feature>
<keyword evidence="8" id="KW-0256">Endoplasmic reticulum</keyword>
<feature type="coiled-coil region" evidence="14">
    <location>
        <begin position="545"/>
        <end position="579"/>
    </location>
</feature>
<dbReference type="AlphaFoldDB" id="C3XS64"/>
<evidence type="ECO:0000313" key="17">
    <source>
        <dbReference type="EMBL" id="EEN69079.1"/>
    </source>
</evidence>
<organism>
    <name type="scientific">Branchiostoma floridae</name>
    <name type="common">Florida lancelet</name>
    <name type="synonym">Amphioxus</name>
    <dbReference type="NCBI Taxonomy" id="7739"/>
    <lineage>
        <taxon>Eukaryota</taxon>
        <taxon>Metazoa</taxon>
        <taxon>Chordata</taxon>
        <taxon>Cephalochordata</taxon>
        <taxon>Leptocardii</taxon>
        <taxon>Amphioxiformes</taxon>
        <taxon>Branchiostomatidae</taxon>
        <taxon>Branchiostoma</taxon>
    </lineage>
</organism>
<dbReference type="EMBL" id="GG666457">
    <property type="protein sequence ID" value="EEN69079.1"/>
    <property type="molecule type" value="Genomic_DNA"/>
</dbReference>
<comment type="function">
    <text evidence="1">Plays a role in the regulation of neuronal activity.</text>
</comment>
<sequence length="656" mass="73869">MMQKRRNADIGKLRRPLKRNKITESIYGSTTFLYLKFLLVWGLVMLADFILEFRFEYLWPFWLLLRSVYDSFKYQGLAFSVFFVCVAFTSDMICLLFIPVHWLFFAASTYVWVQYVWHTERGICLPTVSLWLLFVYIEASVRLKDLGKGFHVDLCRPFAAHCIGYPMVTLGFGVKSYISYRMRLRKQKDVAKENEFYMQLLQQALPPEMQQKNIYSGNDTKALPAAKSGDEVVANGGPKKLADKKLPNGDIDEDELEYMENSLKRSNHSDYGGSRENLSDGKNKPGSGSSTPQNKVKNGSVVKDATSQAQKAKKNVGKSDQKGADVTASSLHASVDKTAKLESDMKRLKADLQASRQMELDLRSHINSLMQEDRITKSELSQLRMDNESLQSKLHNLVTARQKDKENLIATEKKLRAEQENKAALEKQLRDERKKKQAEEMAAARALAAAAANASRQVLGECTEACKQRHRELETEVKKLRHNLKQRDDQLATAELEKKSMRNKESQQDTEVLMSALNAMQDKNTHLESSLSAETRLKLDLFSALGDVKRQQEIAQAQLMQKEQEVKELKMKIAELMALTPASADSTITGLAPSSFSPKFRLGQSSDDPPSPQQLSPGGVLGLSQNSLGNSLAHLHSQMSSSLDPNAAIYTPKSQH</sequence>
<keyword evidence="6" id="KW-0597">Phosphoprotein</keyword>
<dbReference type="InterPro" id="IPR019130">
    <property type="entry name" value="Macoilin"/>
</dbReference>
<feature type="transmembrane region" description="Helical" evidence="16">
    <location>
        <begin position="158"/>
        <end position="178"/>
    </location>
</feature>
<keyword evidence="7 16" id="KW-0812">Transmembrane</keyword>
<dbReference type="InParanoid" id="C3XS64"/>
<evidence type="ECO:0000256" key="8">
    <source>
        <dbReference type="ARBA" id="ARBA00022824"/>
    </source>
</evidence>
<dbReference type="GO" id="GO:0031965">
    <property type="term" value="C:nuclear membrane"/>
    <property type="evidence" value="ECO:0007669"/>
    <property type="project" value="UniProtKB-SubCell"/>
</dbReference>
<reference evidence="17" key="1">
    <citation type="journal article" date="2008" name="Nature">
        <title>The amphioxus genome and the evolution of the chordate karyotype.</title>
        <authorList>
            <consortium name="US DOE Joint Genome Institute (JGI-PGF)"/>
            <person name="Putnam N.H."/>
            <person name="Butts T."/>
            <person name="Ferrier D.E.K."/>
            <person name="Furlong R.F."/>
            <person name="Hellsten U."/>
            <person name="Kawashima T."/>
            <person name="Robinson-Rechavi M."/>
            <person name="Shoguchi E."/>
            <person name="Terry A."/>
            <person name="Yu J.-K."/>
            <person name="Benito-Gutierrez E.L."/>
            <person name="Dubchak I."/>
            <person name="Garcia-Fernandez J."/>
            <person name="Gibson-Brown J.J."/>
            <person name="Grigoriev I.V."/>
            <person name="Horton A.C."/>
            <person name="de Jong P.J."/>
            <person name="Jurka J."/>
            <person name="Kapitonov V.V."/>
            <person name="Kohara Y."/>
            <person name="Kuroki Y."/>
            <person name="Lindquist E."/>
            <person name="Lucas S."/>
            <person name="Osoegawa K."/>
            <person name="Pennacchio L.A."/>
            <person name="Salamov A.A."/>
            <person name="Satou Y."/>
            <person name="Sauka-Spengler T."/>
            <person name="Schmutz J."/>
            <person name="Shin-I T."/>
            <person name="Toyoda A."/>
            <person name="Bronner-Fraser M."/>
            <person name="Fujiyama A."/>
            <person name="Holland L.Z."/>
            <person name="Holland P.W.H."/>
            <person name="Satoh N."/>
            <person name="Rokhsar D.S."/>
        </authorList>
    </citation>
    <scope>NUCLEOTIDE SEQUENCE [LARGE SCALE GENOMIC DNA]</scope>
    <source>
        <strain evidence="17">S238N-H82</strain>
        <tissue evidence="17">Testes</tissue>
    </source>
</reference>
<keyword evidence="12" id="KW-0539">Nucleus</keyword>
<dbReference type="PANTHER" id="PTHR47464:SF2">
    <property type="entry name" value="MACOILIN"/>
    <property type="match status" value="1"/>
</dbReference>
<keyword evidence="11" id="KW-0325">Glycoprotein</keyword>
<feature type="compositionally biased region" description="Low complexity" evidence="15">
    <location>
        <begin position="602"/>
        <end position="632"/>
    </location>
</feature>
<evidence type="ECO:0000256" key="12">
    <source>
        <dbReference type="ARBA" id="ARBA00023242"/>
    </source>
</evidence>
<keyword evidence="10 16" id="KW-0472">Membrane</keyword>
<feature type="transmembrane region" description="Helical" evidence="16">
    <location>
        <begin position="119"/>
        <end position="137"/>
    </location>
</feature>
<dbReference type="STRING" id="7739.C3XS64"/>
<evidence type="ECO:0000256" key="13">
    <source>
        <dbReference type="ARBA" id="ARBA00031129"/>
    </source>
</evidence>
<feature type="region of interest" description="Disordered" evidence="15">
    <location>
        <begin position="226"/>
        <end position="251"/>
    </location>
</feature>
<comment type="similarity">
    <text evidence="4">Belongs to the macoilin family.</text>
</comment>
<keyword evidence="9 16" id="KW-1133">Transmembrane helix</keyword>
<accession>C3XS64</accession>
<evidence type="ECO:0000256" key="11">
    <source>
        <dbReference type="ARBA" id="ARBA00023180"/>
    </source>
</evidence>
<dbReference type="Pfam" id="PF09726">
    <property type="entry name" value="Macoilin"/>
    <property type="match status" value="2"/>
</dbReference>
<feature type="region of interest" description="Disordered" evidence="15">
    <location>
        <begin position="264"/>
        <end position="330"/>
    </location>
</feature>
<feature type="transmembrane region" description="Helical" evidence="16">
    <location>
        <begin position="25"/>
        <end position="51"/>
    </location>
</feature>
<evidence type="ECO:0000256" key="4">
    <source>
        <dbReference type="ARBA" id="ARBA00008298"/>
    </source>
</evidence>